<dbReference type="EMBL" id="JAGTXO010000018">
    <property type="protein sequence ID" value="KAG8462858.1"/>
    <property type="molecule type" value="Genomic_DNA"/>
</dbReference>
<feature type="region of interest" description="Disordered" evidence="8">
    <location>
        <begin position="1"/>
        <end position="24"/>
    </location>
</feature>
<evidence type="ECO:0000259" key="10">
    <source>
        <dbReference type="PROSITE" id="PS50059"/>
    </source>
</evidence>
<reference evidence="11" key="1">
    <citation type="submission" date="2021-05" db="EMBL/GenBank/DDBJ databases">
        <title>The genome of the haptophyte Pavlova lutheri (Diacronema luteri, Pavlovales) - a model for lipid biosynthesis in eukaryotic algae.</title>
        <authorList>
            <person name="Hulatt C.J."/>
            <person name="Posewitz M.C."/>
        </authorList>
    </citation>
    <scope>NUCLEOTIDE SEQUENCE</scope>
    <source>
        <strain evidence="11">NIVA-4/92</strain>
    </source>
</reference>
<keyword evidence="9" id="KW-0812">Transmembrane</keyword>
<gene>
    <name evidence="11" type="ORF">KFE25_001631</name>
</gene>
<evidence type="ECO:0000256" key="3">
    <source>
        <dbReference type="ARBA" id="ARBA00022737"/>
    </source>
</evidence>
<protein>
    <recommendedName>
        <fullName evidence="2 7">peptidylprolyl isomerase</fullName>
        <ecNumber evidence="2 7">5.2.1.8</ecNumber>
    </recommendedName>
</protein>
<keyword evidence="5 7" id="KW-0697">Rotamase</keyword>
<dbReference type="PANTHER" id="PTHR46512">
    <property type="entry name" value="PEPTIDYLPROLYL ISOMERASE"/>
    <property type="match status" value="1"/>
</dbReference>
<evidence type="ECO:0000256" key="2">
    <source>
        <dbReference type="ARBA" id="ARBA00013194"/>
    </source>
</evidence>
<dbReference type="InterPro" id="IPR001179">
    <property type="entry name" value="PPIase_FKBP_dom"/>
</dbReference>
<keyword evidence="3" id="KW-0677">Repeat</keyword>
<evidence type="ECO:0000313" key="12">
    <source>
        <dbReference type="Proteomes" id="UP000751190"/>
    </source>
</evidence>
<dbReference type="InterPro" id="IPR050754">
    <property type="entry name" value="FKBP4/5/8-like"/>
</dbReference>
<sequence length="364" mass="38852">MADDLASDSPPPPEDSPPPGRWEKHVITPADPSAPAPVAGDRVRVHVVGTCAGRTFEDSRARGAELELRLGRGNFVRGLDLALAQMRVGERAHVLVDADAGWGVDGNRLLGVPARASLEYDVELLALTAEPELWDLDFGAKMELAQWRRARGVALYQRGHAYGAHEEFLQGQRYLSFMADLGAEDAERVQRAKVTSDLNCAATALKLGLERDALKYCAAVLAVDEANAKAHYRAAQAHAALGDILKAEAACDRLLRFNPGHADGAALRAMVKRRTEHLQRKRKRFYRRIFAAAGADARDGAGGCADGERGAADGRCAAWKLIARHASGCRGWAVSVGCAALAGAALAAALAAWRPANSLSAMLV</sequence>
<dbReference type="InterPro" id="IPR019734">
    <property type="entry name" value="TPR_rpt"/>
</dbReference>
<dbReference type="EC" id="5.2.1.8" evidence="2 7"/>
<dbReference type="SMART" id="SM00028">
    <property type="entry name" value="TPR"/>
    <property type="match status" value="2"/>
</dbReference>
<keyword evidence="9" id="KW-0472">Membrane</keyword>
<name>A0A8J5XAE3_DIALT</name>
<dbReference type="OMA" id="RWAWASH"/>
<dbReference type="AlphaFoldDB" id="A0A8J5XAE3"/>
<evidence type="ECO:0000256" key="4">
    <source>
        <dbReference type="ARBA" id="ARBA00022803"/>
    </source>
</evidence>
<evidence type="ECO:0000256" key="7">
    <source>
        <dbReference type="PROSITE-ProRule" id="PRU00277"/>
    </source>
</evidence>
<keyword evidence="9" id="KW-1133">Transmembrane helix</keyword>
<dbReference type="Proteomes" id="UP000751190">
    <property type="component" value="Unassembled WGS sequence"/>
</dbReference>
<dbReference type="SUPFAM" id="SSF54534">
    <property type="entry name" value="FKBP-like"/>
    <property type="match status" value="1"/>
</dbReference>
<comment type="caution">
    <text evidence="11">The sequence shown here is derived from an EMBL/GenBank/DDBJ whole genome shotgun (WGS) entry which is preliminary data.</text>
</comment>
<evidence type="ECO:0000313" key="11">
    <source>
        <dbReference type="EMBL" id="KAG8462858.1"/>
    </source>
</evidence>
<evidence type="ECO:0000256" key="5">
    <source>
        <dbReference type="ARBA" id="ARBA00023110"/>
    </source>
</evidence>
<dbReference type="InterPro" id="IPR046357">
    <property type="entry name" value="PPIase_dom_sf"/>
</dbReference>
<dbReference type="Pfam" id="PF00254">
    <property type="entry name" value="FKBP_C"/>
    <property type="match status" value="1"/>
</dbReference>
<dbReference type="GO" id="GO:0003755">
    <property type="term" value="F:peptidyl-prolyl cis-trans isomerase activity"/>
    <property type="evidence" value="ECO:0007669"/>
    <property type="project" value="UniProtKB-KW"/>
</dbReference>
<keyword evidence="4" id="KW-0802">TPR repeat</keyword>
<dbReference type="Pfam" id="PF14559">
    <property type="entry name" value="TPR_19"/>
    <property type="match status" value="1"/>
</dbReference>
<keyword evidence="12" id="KW-1185">Reference proteome</keyword>
<evidence type="ECO:0000256" key="6">
    <source>
        <dbReference type="ARBA" id="ARBA00023235"/>
    </source>
</evidence>
<dbReference type="PROSITE" id="PS50059">
    <property type="entry name" value="FKBP_PPIASE"/>
    <property type="match status" value="1"/>
</dbReference>
<dbReference type="InterPro" id="IPR011990">
    <property type="entry name" value="TPR-like_helical_dom_sf"/>
</dbReference>
<dbReference type="SUPFAM" id="SSF48452">
    <property type="entry name" value="TPR-like"/>
    <property type="match status" value="1"/>
</dbReference>
<comment type="catalytic activity">
    <reaction evidence="1 7">
        <text>[protein]-peptidylproline (omega=180) = [protein]-peptidylproline (omega=0)</text>
        <dbReference type="Rhea" id="RHEA:16237"/>
        <dbReference type="Rhea" id="RHEA-COMP:10747"/>
        <dbReference type="Rhea" id="RHEA-COMP:10748"/>
        <dbReference type="ChEBI" id="CHEBI:83833"/>
        <dbReference type="ChEBI" id="CHEBI:83834"/>
        <dbReference type="EC" id="5.2.1.8"/>
    </reaction>
</comment>
<evidence type="ECO:0000256" key="8">
    <source>
        <dbReference type="SAM" id="MobiDB-lite"/>
    </source>
</evidence>
<dbReference type="PANTHER" id="PTHR46512:SF9">
    <property type="entry name" value="PEPTIDYLPROLYL ISOMERASE"/>
    <property type="match status" value="1"/>
</dbReference>
<organism evidence="11 12">
    <name type="scientific">Diacronema lutheri</name>
    <name type="common">Unicellular marine alga</name>
    <name type="synonym">Monochrysis lutheri</name>
    <dbReference type="NCBI Taxonomy" id="2081491"/>
    <lineage>
        <taxon>Eukaryota</taxon>
        <taxon>Haptista</taxon>
        <taxon>Haptophyta</taxon>
        <taxon>Pavlovophyceae</taxon>
        <taxon>Pavlovales</taxon>
        <taxon>Pavlovaceae</taxon>
        <taxon>Diacronema</taxon>
    </lineage>
</organism>
<dbReference type="OrthoDB" id="532682at2759"/>
<feature type="domain" description="PPIase FKBP-type" evidence="10">
    <location>
        <begin position="40"/>
        <end position="128"/>
    </location>
</feature>
<feature type="compositionally biased region" description="Pro residues" evidence="8">
    <location>
        <begin position="9"/>
        <end position="20"/>
    </location>
</feature>
<evidence type="ECO:0000256" key="9">
    <source>
        <dbReference type="SAM" id="Phobius"/>
    </source>
</evidence>
<evidence type="ECO:0000256" key="1">
    <source>
        <dbReference type="ARBA" id="ARBA00000971"/>
    </source>
</evidence>
<keyword evidence="6 7" id="KW-0413">Isomerase</keyword>
<dbReference type="Gene3D" id="1.25.40.10">
    <property type="entry name" value="Tetratricopeptide repeat domain"/>
    <property type="match status" value="1"/>
</dbReference>
<accession>A0A8J5XAE3</accession>
<feature type="transmembrane region" description="Helical" evidence="9">
    <location>
        <begin position="332"/>
        <end position="353"/>
    </location>
</feature>
<dbReference type="Gene3D" id="3.10.50.40">
    <property type="match status" value="1"/>
</dbReference>
<proteinExistence type="predicted"/>